<name>A0A1N6JXC1_9BACT</name>
<feature type="signal peptide" evidence="1">
    <location>
        <begin position="1"/>
        <end position="22"/>
    </location>
</feature>
<dbReference type="AlphaFoldDB" id="A0A1N6JXC1"/>
<feature type="chain" id="PRO_5012365083" description="Calx-beta domain-containing protein" evidence="1">
    <location>
        <begin position="23"/>
        <end position="144"/>
    </location>
</feature>
<evidence type="ECO:0000313" key="3">
    <source>
        <dbReference type="Proteomes" id="UP000185003"/>
    </source>
</evidence>
<keyword evidence="1" id="KW-0732">Signal</keyword>
<dbReference type="EMBL" id="FSRA01000002">
    <property type="protein sequence ID" value="SIO48696.1"/>
    <property type="molecule type" value="Genomic_DNA"/>
</dbReference>
<evidence type="ECO:0008006" key="4">
    <source>
        <dbReference type="Google" id="ProtNLM"/>
    </source>
</evidence>
<organism evidence="2 3">
    <name type="scientific">Chitinophaga niabensis</name>
    <dbReference type="NCBI Taxonomy" id="536979"/>
    <lineage>
        <taxon>Bacteria</taxon>
        <taxon>Pseudomonadati</taxon>
        <taxon>Bacteroidota</taxon>
        <taxon>Chitinophagia</taxon>
        <taxon>Chitinophagales</taxon>
        <taxon>Chitinophagaceae</taxon>
        <taxon>Chitinophaga</taxon>
    </lineage>
</organism>
<accession>A0A1N6JXC1</accession>
<keyword evidence="3" id="KW-1185">Reference proteome</keyword>
<evidence type="ECO:0000313" key="2">
    <source>
        <dbReference type="EMBL" id="SIO48696.1"/>
    </source>
</evidence>
<dbReference type="PROSITE" id="PS51257">
    <property type="entry name" value="PROKAR_LIPOPROTEIN"/>
    <property type="match status" value="1"/>
</dbReference>
<reference evidence="2 3" key="1">
    <citation type="submission" date="2016-11" db="EMBL/GenBank/DDBJ databases">
        <authorList>
            <person name="Jaros S."/>
            <person name="Januszkiewicz K."/>
            <person name="Wedrychowicz H."/>
        </authorList>
    </citation>
    <scope>NUCLEOTIDE SEQUENCE [LARGE SCALE GENOMIC DNA]</scope>
    <source>
        <strain evidence="2 3">DSM 24787</strain>
    </source>
</reference>
<evidence type="ECO:0000256" key="1">
    <source>
        <dbReference type="SAM" id="SignalP"/>
    </source>
</evidence>
<protein>
    <recommendedName>
        <fullName evidence="4">Calx-beta domain-containing protein</fullName>
    </recommendedName>
</protein>
<sequence>MPYKPYLLILCALAIMSGSCKKKNGPGGTVIPPPAPEAELVVSVPNINLNSDVNAAQGPTLTVTMKITSTPLPAQGVNIVVTVLDPAGVPIPQNAVTTITGDTITVTIIGLPSLKVADVTITVTSKAKPTNTKTYKFGVMNKTP</sequence>
<dbReference type="Proteomes" id="UP000185003">
    <property type="component" value="Unassembled WGS sequence"/>
</dbReference>
<proteinExistence type="predicted"/>
<gene>
    <name evidence="2" type="ORF">SAMN04488055_4583</name>
</gene>
<dbReference type="OrthoDB" id="671005at2"/>
<dbReference type="STRING" id="536979.SAMN04488055_4583"/>
<dbReference type="RefSeq" id="WP_143197553.1">
    <property type="nucleotide sequence ID" value="NZ_FSRA01000002.1"/>
</dbReference>